<evidence type="ECO:0000256" key="1">
    <source>
        <dbReference type="SAM" id="SignalP"/>
    </source>
</evidence>
<dbReference type="EMBL" id="JAAGJP010000075">
    <property type="protein sequence ID" value="NDS69020.1"/>
    <property type="molecule type" value="Genomic_DNA"/>
</dbReference>
<proteinExistence type="predicted"/>
<sequence>MKRVIATILGLTVVSGVYADSYTMYAKPDTKSPKLATIDDQDPNYKAIFSKGEWIEVVDNKDGSVGWVKQKPQDKTSQAISKDPIEQMMANFQKQQQLLDQHFNKMLANIDQNIAQMQAQPNSTKAKNNPQVLKKFSSITINSDGKTAKIVKKTEDGNGNIQTVEKEIPADQLGTIKL</sequence>
<dbReference type="KEGG" id="ftv:CH67_881"/>
<evidence type="ECO:0000313" key="3">
    <source>
        <dbReference type="EMBL" id="NDS69020.1"/>
    </source>
</evidence>
<accession>A0A0B3VN85</accession>
<name>A0A0B3VN85_FRATU</name>
<dbReference type="RefSeq" id="WP_003014930.1">
    <property type="nucleotide sequence ID" value="NZ_AP023459.1"/>
</dbReference>
<dbReference type="AlphaFoldDB" id="A0A0B3VN85"/>
<protein>
    <recommendedName>
        <fullName evidence="4">Outer membrane protein</fullName>
    </recommendedName>
</protein>
<reference evidence="3" key="1">
    <citation type="submission" date="2019-08" db="EMBL/GenBank/DDBJ databases">
        <authorList>
            <person name="Busch A."/>
        </authorList>
    </citation>
    <scope>NUCLEOTIDE SEQUENCE</scope>
    <source>
        <strain evidence="3">15T0085</strain>
        <strain evidence="2">17T1429</strain>
    </source>
</reference>
<gene>
    <name evidence="3" type="ORF">FWI86_08540</name>
    <name evidence="2" type="ORF">FWJ04_08520</name>
</gene>
<dbReference type="HOGENOM" id="CLU_1501407_0_0_6"/>
<evidence type="ECO:0008006" key="4">
    <source>
        <dbReference type="Google" id="ProtNLM"/>
    </source>
</evidence>
<dbReference type="eggNOG" id="ENOG502ZHNF">
    <property type="taxonomic scope" value="Bacteria"/>
</dbReference>
<comment type="caution">
    <text evidence="3">The sequence shown here is derived from an EMBL/GenBank/DDBJ whole genome shotgun (WGS) entry which is preliminary data.</text>
</comment>
<dbReference type="EMBL" id="JAAGKH010000085">
    <property type="protein sequence ID" value="NDR89613.1"/>
    <property type="molecule type" value="Genomic_DNA"/>
</dbReference>
<dbReference type="OMA" id="YAKPDEQ"/>
<reference evidence="3" key="2">
    <citation type="submission" date="2020-02" db="EMBL/GenBank/DDBJ databases">
        <title>Using affinity propagation clustering for identifying bacterial clades and subclades with whole-genome sequences of Francisella tularensis.</title>
        <authorList>
            <person name="Homeier-Bachmann T."/>
            <person name="Abdel-Glil M.Y."/>
            <person name="Hackbart A."/>
            <person name="Hotzel H."/>
            <person name="Tomaso H."/>
        </authorList>
    </citation>
    <scope>NUCLEOTIDE SEQUENCE</scope>
    <source>
        <strain evidence="3">15T0085</strain>
        <strain evidence="2">17T1429</strain>
    </source>
</reference>
<evidence type="ECO:0000313" key="2">
    <source>
        <dbReference type="EMBL" id="NDR89613.1"/>
    </source>
</evidence>
<feature type="signal peptide" evidence="1">
    <location>
        <begin position="1"/>
        <end position="19"/>
    </location>
</feature>
<feature type="chain" id="PRO_5010412768" description="Outer membrane protein" evidence="1">
    <location>
        <begin position="20"/>
        <end position="178"/>
    </location>
</feature>
<dbReference type="KEGG" id="ftz:CH68_615"/>
<keyword evidence="1" id="KW-0732">Signal</keyword>
<organism evidence="3">
    <name type="scientific">Francisella tularensis subsp. holarctica</name>
    <dbReference type="NCBI Taxonomy" id="119857"/>
    <lineage>
        <taxon>Bacteria</taxon>
        <taxon>Pseudomonadati</taxon>
        <taxon>Pseudomonadota</taxon>
        <taxon>Gammaproteobacteria</taxon>
        <taxon>Thiotrichales</taxon>
        <taxon>Francisellaceae</taxon>
        <taxon>Francisella</taxon>
    </lineage>
</organism>
<dbReference type="KEGG" id="ftc:DA46_115"/>